<protein>
    <submittedName>
        <fullName evidence="1">Uncharacterized protein</fullName>
    </submittedName>
</protein>
<dbReference type="InterPro" id="IPR046725">
    <property type="entry name" value="DUF6617"/>
</dbReference>
<dbReference type="RefSeq" id="WP_085767049.1">
    <property type="nucleotide sequence ID" value="NZ_CP019344.1"/>
</dbReference>
<accession>A0A1W6MKV8</accession>
<gene>
    <name evidence="1" type="ORF">BST97_09725</name>
</gene>
<dbReference type="EMBL" id="CP019344">
    <property type="protein sequence ID" value="ARN78248.1"/>
    <property type="molecule type" value="Genomic_DNA"/>
</dbReference>
<evidence type="ECO:0000313" key="2">
    <source>
        <dbReference type="Proteomes" id="UP000193431"/>
    </source>
</evidence>
<dbReference type="Pfam" id="PF20322">
    <property type="entry name" value="DUF6617"/>
    <property type="match status" value="1"/>
</dbReference>
<dbReference type="AlphaFoldDB" id="A0A1W6MKV8"/>
<reference evidence="1 2" key="1">
    <citation type="submission" date="2016-11" db="EMBL/GenBank/DDBJ databases">
        <title>Trade-off between light-utilization and light-protection in marine flavobacteria.</title>
        <authorList>
            <person name="Kumagai Y."/>
        </authorList>
    </citation>
    <scope>NUCLEOTIDE SEQUENCE [LARGE SCALE GENOMIC DNA]</scope>
    <source>
        <strain evidence="1 2">JCM 13191</strain>
    </source>
</reference>
<dbReference type="OrthoDB" id="641012at2"/>
<keyword evidence="2" id="KW-1185">Reference proteome</keyword>
<dbReference type="Proteomes" id="UP000193431">
    <property type="component" value="Chromosome"/>
</dbReference>
<proteinExistence type="predicted"/>
<evidence type="ECO:0000313" key="1">
    <source>
        <dbReference type="EMBL" id="ARN78248.1"/>
    </source>
</evidence>
<sequence length="286" mass="33149">MSDPHKIFKYFRDVVDPKKLEALKVDSVSRILETYGSLVKSHDYKQGLVTYIGLFSDGTINDPVEAPVIYSFYEKYKTELSRRTKDAIDSIDKLVYKQAESSESAKMILNNINRELYHIRLNVQKQGSPDTYLIESLQAIQSHLHERYGLEEFVFPSGNKKLSFFGFKDSITKNQFRDIYEIAVKYEIIEWDVVGEDTFMEVFLENPSGPETVIYFNCTNSTAKQFIEKLRPLFTSLNAKNIERSGRFFSKQKTMLSETNYNRTRIKTTARDEAISKEIDLIINAS</sequence>
<organism evidence="1 2">
    <name type="scientific">Nonlabens spongiae</name>
    <dbReference type="NCBI Taxonomy" id="331648"/>
    <lineage>
        <taxon>Bacteria</taxon>
        <taxon>Pseudomonadati</taxon>
        <taxon>Bacteroidota</taxon>
        <taxon>Flavobacteriia</taxon>
        <taxon>Flavobacteriales</taxon>
        <taxon>Flavobacteriaceae</taxon>
        <taxon>Nonlabens</taxon>
    </lineage>
</organism>
<name>A0A1W6MKV8_9FLAO</name>
<dbReference type="STRING" id="331648.BST97_09725"/>